<comment type="caution">
    <text evidence="1">The sequence shown here is derived from an EMBL/GenBank/DDBJ whole genome shotgun (WGS) entry which is preliminary data.</text>
</comment>
<keyword evidence="2" id="KW-1185">Reference proteome</keyword>
<dbReference type="Proteomes" id="UP001153050">
    <property type="component" value="Unassembled WGS sequence"/>
</dbReference>
<gene>
    <name evidence="1" type="ORF">MES5069_10044</name>
</gene>
<proteinExistence type="predicted"/>
<evidence type="ECO:0000313" key="1">
    <source>
        <dbReference type="EMBL" id="CAH2394902.1"/>
    </source>
</evidence>
<organism evidence="1 2">
    <name type="scientific">Mesorhizobium escarrei</name>
    <dbReference type="NCBI Taxonomy" id="666018"/>
    <lineage>
        <taxon>Bacteria</taxon>
        <taxon>Pseudomonadati</taxon>
        <taxon>Pseudomonadota</taxon>
        <taxon>Alphaproteobacteria</taxon>
        <taxon>Hyphomicrobiales</taxon>
        <taxon>Phyllobacteriaceae</taxon>
        <taxon>Mesorhizobium</taxon>
    </lineage>
</organism>
<accession>A0ABM9DED8</accession>
<name>A0ABM9DED8_9HYPH</name>
<reference evidence="1 2" key="1">
    <citation type="submission" date="2022-03" db="EMBL/GenBank/DDBJ databases">
        <authorList>
            <person name="Brunel B."/>
        </authorList>
    </citation>
    <scope>NUCLEOTIDE SEQUENCE [LARGE SCALE GENOMIC DNA]</scope>
    <source>
        <strain evidence="1">STM5069sample</strain>
    </source>
</reference>
<dbReference type="EMBL" id="CAKXZT010000001">
    <property type="protein sequence ID" value="CAH2394902.1"/>
    <property type="molecule type" value="Genomic_DNA"/>
</dbReference>
<protein>
    <submittedName>
        <fullName evidence="1">Uncharacterized protein</fullName>
    </submittedName>
</protein>
<evidence type="ECO:0000313" key="2">
    <source>
        <dbReference type="Proteomes" id="UP001153050"/>
    </source>
</evidence>
<sequence>MGHIKPAEDKREFGTPLDTLSHASCFPKIDTDFRADA</sequence>